<organism evidence="2 3">
    <name type="scientific">Lactuca saligna</name>
    <name type="common">Willowleaf lettuce</name>
    <dbReference type="NCBI Taxonomy" id="75948"/>
    <lineage>
        <taxon>Eukaryota</taxon>
        <taxon>Viridiplantae</taxon>
        <taxon>Streptophyta</taxon>
        <taxon>Embryophyta</taxon>
        <taxon>Tracheophyta</taxon>
        <taxon>Spermatophyta</taxon>
        <taxon>Magnoliopsida</taxon>
        <taxon>eudicotyledons</taxon>
        <taxon>Gunneridae</taxon>
        <taxon>Pentapetalae</taxon>
        <taxon>asterids</taxon>
        <taxon>campanulids</taxon>
        <taxon>Asterales</taxon>
        <taxon>Asteraceae</taxon>
        <taxon>Cichorioideae</taxon>
        <taxon>Cichorieae</taxon>
        <taxon>Lactucinae</taxon>
        <taxon>Lactuca</taxon>
    </lineage>
</organism>
<feature type="compositionally biased region" description="Low complexity" evidence="1">
    <location>
        <begin position="50"/>
        <end position="60"/>
    </location>
</feature>
<reference evidence="2" key="1">
    <citation type="submission" date="2023-04" db="EMBL/GenBank/DDBJ databases">
        <authorList>
            <person name="Vijverberg K."/>
            <person name="Xiong W."/>
            <person name="Schranz E."/>
        </authorList>
    </citation>
    <scope>NUCLEOTIDE SEQUENCE</scope>
</reference>
<evidence type="ECO:0000313" key="3">
    <source>
        <dbReference type="Proteomes" id="UP001177003"/>
    </source>
</evidence>
<proteinExistence type="predicted"/>
<sequence>MSLASLTYASALGGSLSRSTAPEPQIVARLTNPHIPAARGRVNFDPSEPSDLAASMSLSADESEGHTSVGERSEWAAMVHPIIFYCFRIAISSVSSFSENLFDMMTNNVSSSPRYAYFRYLGKVFITNLGACPTEGKSL</sequence>
<dbReference type="Proteomes" id="UP001177003">
    <property type="component" value="Chromosome 0"/>
</dbReference>
<gene>
    <name evidence="2" type="ORF">LSALG_LOCUS6685</name>
</gene>
<protein>
    <submittedName>
        <fullName evidence="2">Uncharacterized protein</fullName>
    </submittedName>
</protein>
<feature type="region of interest" description="Disordered" evidence="1">
    <location>
        <begin position="38"/>
        <end position="65"/>
    </location>
</feature>
<evidence type="ECO:0000313" key="2">
    <source>
        <dbReference type="EMBL" id="CAI9266112.1"/>
    </source>
</evidence>
<keyword evidence="3" id="KW-1185">Reference proteome</keyword>
<evidence type="ECO:0000256" key="1">
    <source>
        <dbReference type="SAM" id="MobiDB-lite"/>
    </source>
</evidence>
<dbReference type="EMBL" id="OX465086">
    <property type="protein sequence ID" value="CAI9266112.1"/>
    <property type="molecule type" value="Genomic_DNA"/>
</dbReference>
<dbReference type="AlphaFoldDB" id="A0AA35VRB6"/>
<name>A0AA35VRB6_LACSI</name>
<accession>A0AA35VRB6</accession>